<dbReference type="Proteomes" id="UP000092445">
    <property type="component" value="Unassembled WGS sequence"/>
</dbReference>
<name>A0A1B0ACG7_GLOPL</name>
<dbReference type="EnsemblMetazoa" id="GPAI041091-RA">
    <property type="protein sequence ID" value="GPAI041091-PA"/>
    <property type="gene ID" value="GPAI041091"/>
</dbReference>
<accession>A0A1B0ACG7</accession>
<keyword evidence="2" id="KW-1185">Reference proteome</keyword>
<dbReference type="AlphaFoldDB" id="A0A1B0ACG7"/>
<evidence type="ECO:0000313" key="1">
    <source>
        <dbReference type="EnsemblMetazoa" id="GPAI041091-PA"/>
    </source>
</evidence>
<sequence length="134" mass="14806">MIFDTIIKVLNLWICHANNSDIESAFLLYRSTDQVLLICCAVLTYILADAKRDTKIAFRDGITTNFPIHCIVELLDCDVNSLHLAPFKLRSLTLSLPGFAQLSEEFLPLSLAVPVYRVISGTTTIAAPASSYLS</sequence>
<organism evidence="1 2">
    <name type="scientific">Glossina pallidipes</name>
    <name type="common">Tsetse fly</name>
    <dbReference type="NCBI Taxonomy" id="7398"/>
    <lineage>
        <taxon>Eukaryota</taxon>
        <taxon>Metazoa</taxon>
        <taxon>Ecdysozoa</taxon>
        <taxon>Arthropoda</taxon>
        <taxon>Hexapoda</taxon>
        <taxon>Insecta</taxon>
        <taxon>Pterygota</taxon>
        <taxon>Neoptera</taxon>
        <taxon>Endopterygota</taxon>
        <taxon>Diptera</taxon>
        <taxon>Brachycera</taxon>
        <taxon>Muscomorpha</taxon>
        <taxon>Hippoboscoidea</taxon>
        <taxon>Glossinidae</taxon>
        <taxon>Glossina</taxon>
    </lineage>
</organism>
<dbReference type="VEuPathDB" id="VectorBase:GPAI041091"/>
<proteinExistence type="predicted"/>
<evidence type="ECO:0000313" key="2">
    <source>
        <dbReference type="Proteomes" id="UP000092445"/>
    </source>
</evidence>
<protein>
    <submittedName>
        <fullName evidence="1">Uncharacterized protein</fullName>
    </submittedName>
</protein>
<reference evidence="2" key="1">
    <citation type="submission" date="2014-03" db="EMBL/GenBank/DDBJ databases">
        <authorList>
            <person name="Aksoy S."/>
            <person name="Warren W."/>
            <person name="Wilson R.K."/>
        </authorList>
    </citation>
    <scope>NUCLEOTIDE SEQUENCE [LARGE SCALE GENOMIC DNA]</scope>
    <source>
        <strain evidence="2">IAEA</strain>
    </source>
</reference>
<reference evidence="1" key="2">
    <citation type="submission" date="2020-05" db="UniProtKB">
        <authorList>
            <consortium name="EnsemblMetazoa"/>
        </authorList>
    </citation>
    <scope>IDENTIFICATION</scope>
    <source>
        <strain evidence="1">IAEA</strain>
    </source>
</reference>